<keyword evidence="3" id="KW-1185">Reference proteome</keyword>
<feature type="compositionally biased region" description="Basic and acidic residues" evidence="1">
    <location>
        <begin position="108"/>
        <end position="122"/>
    </location>
</feature>
<proteinExistence type="predicted"/>
<feature type="region of interest" description="Disordered" evidence="1">
    <location>
        <begin position="1"/>
        <end position="23"/>
    </location>
</feature>
<accession>A0A448YYW3</accession>
<feature type="compositionally biased region" description="Basic and acidic residues" evidence="1">
    <location>
        <begin position="129"/>
        <end position="158"/>
    </location>
</feature>
<feature type="region of interest" description="Disordered" evidence="1">
    <location>
        <begin position="71"/>
        <end position="184"/>
    </location>
</feature>
<evidence type="ECO:0000256" key="1">
    <source>
        <dbReference type="SAM" id="MobiDB-lite"/>
    </source>
</evidence>
<sequence>MARATKAQRQQVEERRNTVEHPKGLGERPELRIVCLLRIVRAYLSDFVPRSQPFFYGVPLVHDPRRRRFETEEVGKNAHQNHDQGIGGGGLLPPRTRQGAARGDCDEDGHRGEHKVGGKEPGLEPPKGVSREGLEHDDPRNEADPHAAPEPGGKRQQVEEDEPVSAAGRVRSRGEPGAAGQHGDQCHRANHLLGSGGCGCGCVGHDCWREVVRVLGTDGRVGMGREAGNGFEKPAGKARCEVFVVPDPSVRVFSLRRETRGRSFEVYREEFWILDSRRMDSMISDSVSMPNENKDYFSTVTVSMVVRYY</sequence>
<organism evidence="2 3">
    <name type="scientific">Pseudo-nitzschia multistriata</name>
    <dbReference type="NCBI Taxonomy" id="183589"/>
    <lineage>
        <taxon>Eukaryota</taxon>
        <taxon>Sar</taxon>
        <taxon>Stramenopiles</taxon>
        <taxon>Ochrophyta</taxon>
        <taxon>Bacillariophyta</taxon>
        <taxon>Bacillariophyceae</taxon>
        <taxon>Bacillariophycidae</taxon>
        <taxon>Bacillariales</taxon>
        <taxon>Bacillariaceae</taxon>
        <taxon>Pseudo-nitzschia</taxon>
    </lineage>
</organism>
<feature type="compositionally biased region" description="Basic and acidic residues" evidence="1">
    <location>
        <begin position="71"/>
        <end position="82"/>
    </location>
</feature>
<dbReference type="Proteomes" id="UP000291116">
    <property type="component" value="Unassembled WGS sequence"/>
</dbReference>
<evidence type="ECO:0000313" key="2">
    <source>
        <dbReference type="EMBL" id="VEU34992.1"/>
    </source>
</evidence>
<reference evidence="2 3" key="1">
    <citation type="submission" date="2019-01" db="EMBL/GenBank/DDBJ databases">
        <authorList>
            <person name="Ferrante I. M."/>
        </authorList>
    </citation>
    <scope>NUCLEOTIDE SEQUENCE [LARGE SCALE GENOMIC DNA]</scope>
    <source>
        <strain evidence="2 3">B856</strain>
    </source>
</reference>
<dbReference type="EMBL" id="CAACVS010000046">
    <property type="protein sequence ID" value="VEU34992.1"/>
    <property type="molecule type" value="Genomic_DNA"/>
</dbReference>
<dbReference type="AlphaFoldDB" id="A0A448YYW3"/>
<name>A0A448YYW3_9STRA</name>
<gene>
    <name evidence="2" type="ORF">PSNMU_V1.4_AUG-EV-PASAV3_0017140</name>
</gene>
<protein>
    <submittedName>
        <fullName evidence="2">Uncharacterized protein</fullName>
    </submittedName>
</protein>
<feature type="compositionally biased region" description="Basic and acidic residues" evidence="1">
    <location>
        <begin position="11"/>
        <end position="23"/>
    </location>
</feature>
<evidence type="ECO:0000313" key="3">
    <source>
        <dbReference type="Proteomes" id="UP000291116"/>
    </source>
</evidence>